<evidence type="ECO:0000256" key="2">
    <source>
        <dbReference type="ARBA" id="ARBA00022745"/>
    </source>
</evidence>
<organism evidence="11 12">
    <name type="scientific">Castilleja foliolosa</name>
    <dbReference type="NCBI Taxonomy" id="1961234"/>
    <lineage>
        <taxon>Eukaryota</taxon>
        <taxon>Viridiplantae</taxon>
        <taxon>Streptophyta</taxon>
        <taxon>Embryophyta</taxon>
        <taxon>Tracheophyta</taxon>
        <taxon>Spermatophyta</taxon>
        <taxon>Magnoliopsida</taxon>
        <taxon>eudicotyledons</taxon>
        <taxon>Gunneridae</taxon>
        <taxon>Pentapetalae</taxon>
        <taxon>asterids</taxon>
        <taxon>lamiids</taxon>
        <taxon>Lamiales</taxon>
        <taxon>Orobanchaceae</taxon>
        <taxon>Pedicularideae</taxon>
        <taxon>Castillejinae</taxon>
        <taxon>Castilleja</taxon>
    </lineage>
</organism>
<dbReference type="PRINTS" id="PR00367">
    <property type="entry name" value="ETHRSPELEMNT"/>
</dbReference>
<dbReference type="CDD" id="cd00018">
    <property type="entry name" value="AP2"/>
    <property type="match status" value="1"/>
</dbReference>
<dbReference type="EMBL" id="JAVIJP010000005">
    <property type="protein sequence ID" value="KAL3652314.1"/>
    <property type="molecule type" value="Genomic_DNA"/>
</dbReference>
<dbReference type="AlphaFoldDB" id="A0ABD3EGK7"/>
<evidence type="ECO:0000256" key="7">
    <source>
        <dbReference type="ARBA" id="ARBA00023163"/>
    </source>
</evidence>
<feature type="domain" description="AP2/ERF" evidence="10">
    <location>
        <begin position="54"/>
        <end position="112"/>
    </location>
</feature>
<evidence type="ECO:0000256" key="9">
    <source>
        <dbReference type="SAM" id="MobiDB-lite"/>
    </source>
</evidence>
<dbReference type="GO" id="GO:0000976">
    <property type="term" value="F:transcription cis-regulatory region binding"/>
    <property type="evidence" value="ECO:0007669"/>
    <property type="project" value="UniProtKB-ARBA"/>
</dbReference>
<keyword evidence="5 11" id="KW-0238">DNA-binding</keyword>
<dbReference type="GO" id="GO:0009873">
    <property type="term" value="P:ethylene-activated signaling pathway"/>
    <property type="evidence" value="ECO:0007669"/>
    <property type="project" value="UniProtKB-KW"/>
</dbReference>
<accession>A0ABD3EGK7</accession>
<dbReference type="InterPro" id="IPR001471">
    <property type="entry name" value="AP2/ERF_dom"/>
</dbReference>
<comment type="subcellular location">
    <subcellularLocation>
        <location evidence="1">Nucleus</location>
    </subcellularLocation>
</comment>
<keyword evidence="3" id="KW-0611">Plant defense</keyword>
<evidence type="ECO:0000256" key="1">
    <source>
        <dbReference type="ARBA" id="ARBA00004123"/>
    </source>
</evidence>
<gene>
    <name evidence="11" type="primary">ERF5_1</name>
    <name evidence="11" type="ORF">CASFOL_001995</name>
</gene>
<evidence type="ECO:0000256" key="4">
    <source>
        <dbReference type="ARBA" id="ARBA00023015"/>
    </source>
</evidence>
<dbReference type="PANTHER" id="PTHR31190:SF499">
    <property type="entry name" value="ETHYLENE-RESPONSIVE TRANSCRIPTION FACTOR ERF105"/>
    <property type="match status" value="1"/>
</dbReference>
<dbReference type="InterPro" id="IPR036955">
    <property type="entry name" value="AP2/ERF_dom_sf"/>
</dbReference>
<dbReference type="SMART" id="SM00380">
    <property type="entry name" value="AP2"/>
    <property type="match status" value="1"/>
</dbReference>
<evidence type="ECO:0000256" key="3">
    <source>
        <dbReference type="ARBA" id="ARBA00022821"/>
    </source>
</evidence>
<dbReference type="PANTHER" id="PTHR31190">
    <property type="entry name" value="DNA-BINDING DOMAIN"/>
    <property type="match status" value="1"/>
</dbReference>
<dbReference type="Gene3D" id="3.30.730.10">
    <property type="entry name" value="AP2/ERF domain"/>
    <property type="match status" value="1"/>
</dbReference>
<sequence>MASANESLALELIRQHLLDDFDLGPDTGLQNLDFETNPGHQAPPAREYPGETQHFRGVRRRPWGKFAAEIRDPTRKGARVWLGTFDTAAEAARAYDAAAFRLRGRKAILNFPLEIRVSDISPENGSTAVGGCRKRGREGEGDERERKVFKKEEIQEVTELTAAPVPPSSWTAVWDGGDESGMFEAPLLSPLSIHPSLCYYDTLMVI</sequence>
<protein>
    <submittedName>
        <fullName evidence="11">DNA-binding domain protein</fullName>
    </submittedName>
</protein>
<name>A0ABD3EGK7_9LAMI</name>
<evidence type="ECO:0000259" key="10">
    <source>
        <dbReference type="PROSITE" id="PS51032"/>
    </source>
</evidence>
<evidence type="ECO:0000256" key="5">
    <source>
        <dbReference type="ARBA" id="ARBA00023125"/>
    </source>
</evidence>
<evidence type="ECO:0000313" key="12">
    <source>
        <dbReference type="Proteomes" id="UP001632038"/>
    </source>
</evidence>
<feature type="region of interest" description="Disordered" evidence="9">
    <location>
        <begin position="125"/>
        <end position="145"/>
    </location>
</feature>
<keyword evidence="7" id="KW-0804">Transcription</keyword>
<dbReference type="Proteomes" id="UP001632038">
    <property type="component" value="Unassembled WGS sequence"/>
</dbReference>
<evidence type="ECO:0000313" key="11">
    <source>
        <dbReference type="EMBL" id="KAL3652314.1"/>
    </source>
</evidence>
<dbReference type="InterPro" id="IPR044808">
    <property type="entry name" value="ERF_plant"/>
</dbReference>
<evidence type="ECO:0000256" key="8">
    <source>
        <dbReference type="ARBA" id="ARBA00023242"/>
    </source>
</evidence>
<keyword evidence="8" id="KW-0539">Nucleus</keyword>
<dbReference type="Pfam" id="PF00847">
    <property type="entry name" value="AP2"/>
    <property type="match status" value="1"/>
</dbReference>
<dbReference type="PROSITE" id="PS51032">
    <property type="entry name" value="AP2_ERF"/>
    <property type="match status" value="1"/>
</dbReference>
<keyword evidence="4" id="KW-0805">Transcription regulation</keyword>
<proteinExistence type="predicted"/>
<dbReference type="SUPFAM" id="SSF54171">
    <property type="entry name" value="DNA-binding domain"/>
    <property type="match status" value="1"/>
</dbReference>
<dbReference type="InterPro" id="IPR016177">
    <property type="entry name" value="DNA-bd_dom_sf"/>
</dbReference>
<dbReference type="FunFam" id="3.30.730.10:FF:000001">
    <property type="entry name" value="Ethylene-responsive transcription factor 2"/>
    <property type="match status" value="1"/>
</dbReference>
<dbReference type="GO" id="GO:0005634">
    <property type="term" value="C:nucleus"/>
    <property type="evidence" value="ECO:0007669"/>
    <property type="project" value="UniProtKB-SubCell"/>
</dbReference>
<keyword evidence="6" id="KW-0010">Activator</keyword>
<comment type="caution">
    <text evidence="11">The sequence shown here is derived from an EMBL/GenBank/DDBJ whole genome shotgun (WGS) entry which is preliminary data.</text>
</comment>
<dbReference type="GO" id="GO:0006952">
    <property type="term" value="P:defense response"/>
    <property type="evidence" value="ECO:0007669"/>
    <property type="project" value="UniProtKB-KW"/>
</dbReference>
<reference evidence="12" key="1">
    <citation type="journal article" date="2024" name="IScience">
        <title>Strigolactones Initiate the Formation of Haustorium-like Structures in Castilleja.</title>
        <authorList>
            <person name="Buerger M."/>
            <person name="Peterson D."/>
            <person name="Chory J."/>
        </authorList>
    </citation>
    <scope>NUCLEOTIDE SEQUENCE [LARGE SCALE GENOMIC DNA]</scope>
</reference>
<keyword evidence="12" id="KW-1185">Reference proteome</keyword>
<evidence type="ECO:0000256" key="6">
    <source>
        <dbReference type="ARBA" id="ARBA00023159"/>
    </source>
</evidence>
<keyword evidence="2" id="KW-0936">Ethylene signaling pathway</keyword>